<dbReference type="Gene3D" id="3.40.50.300">
    <property type="entry name" value="P-loop containing nucleotide triphosphate hydrolases"/>
    <property type="match status" value="1"/>
</dbReference>
<proteinExistence type="predicted"/>
<evidence type="ECO:0000313" key="4">
    <source>
        <dbReference type="Proteomes" id="UP001283341"/>
    </source>
</evidence>
<evidence type="ECO:0000256" key="1">
    <source>
        <dbReference type="ARBA" id="ARBA00022737"/>
    </source>
</evidence>
<evidence type="ECO:0000313" key="3">
    <source>
        <dbReference type="EMBL" id="KAK3326175.1"/>
    </source>
</evidence>
<sequence length="432" mass="48551">MDPLSVTASIVGIDVQDLAAEVLSLADILRILPMLASRLGAAPFTTTFRTHHITRCQEPLVLIETSLGRAEADFKRSWARRMRRRLQWPFSEAETKNLLTDMSRHRGDIGLALGTDCVTMLFSSLNRIDQLDRSLAGISNGVQQISFGVDRALVNGGMVMPDTTIYVDENLKNQVIGLFLDPTNESRLKDVVNIRAENTGTWLASKLEFRHWLRTPGSRLWLRGCPGSRKTILAGFIIQEALCRRIGSVGVAYFFGNFSDCIHQTPAHVLGSLVAELAKQNLDAFQALQTYYKSLHRPSAPARAPTIRRLVGLLHEISESFDQIYIVVDGLDKLHPDVTSVLSDLSGPDTNISMALTSRHEHDIQQRLLHHPSSDRVFPVVDIEHNVRQSGWDSDIEVYINTELRTNPRFQRWSEELKRRIAKKLSARSDGK</sequence>
<reference evidence="3" key="2">
    <citation type="submission" date="2023-06" db="EMBL/GenBank/DDBJ databases">
        <authorList>
            <consortium name="Lawrence Berkeley National Laboratory"/>
            <person name="Haridas S."/>
            <person name="Hensen N."/>
            <person name="Bonometti L."/>
            <person name="Westerberg I."/>
            <person name="Brannstrom I.O."/>
            <person name="Guillou S."/>
            <person name="Cros-Aarteil S."/>
            <person name="Calhoun S."/>
            <person name="Kuo A."/>
            <person name="Mondo S."/>
            <person name="Pangilinan J."/>
            <person name="Riley R."/>
            <person name="Labutti K."/>
            <person name="Andreopoulos B."/>
            <person name="Lipzen A."/>
            <person name="Chen C."/>
            <person name="Yanf M."/>
            <person name="Daum C."/>
            <person name="Ng V."/>
            <person name="Clum A."/>
            <person name="Steindorff A."/>
            <person name="Ohm R."/>
            <person name="Martin F."/>
            <person name="Silar P."/>
            <person name="Natvig D."/>
            <person name="Lalanne C."/>
            <person name="Gautier V."/>
            <person name="Ament-Velasquez S.L."/>
            <person name="Kruys A."/>
            <person name="Hutchinson M.I."/>
            <person name="Powell A.J."/>
            <person name="Barry K."/>
            <person name="Miller A.N."/>
            <person name="Grigoriev I.V."/>
            <person name="Debuchy R."/>
            <person name="Gladieux P."/>
            <person name="Thoren M.H."/>
            <person name="Johannesson H."/>
        </authorList>
    </citation>
    <scope>NUCLEOTIDE SEQUENCE</scope>
    <source>
        <strain evidence="3">CBS 118394</strain>
    </source>
</reference>
<keyword evidence="4" id="KW-1185">Reference proteome</keyword>
<dbReference type="AlphaFoldDB" id="A0AAE0IJP5"/>
<feature type="domain" description="Nephrocystin 3-like N-terminal" evidence="2">
    <location>
        <begin position="198"/>
        <end position="359"/>
    </location>
</feature>
<name>A0AAE0IJP5_9PEZI</name>
<keyword evidence="1" id="KW-0677">Repeat</keyword>
<comment type="caution">
    <text evidence="3">The sequence shown here is derived from an EMBL/GenBank/DDBJ whole genome shotgun (WGS) entry which is preliminary data.</text>
</comment>
<dbReference type="InterPro" id="IPR056884">
    <property type="entry name" value="NPHP3-like_N"/>
</dbReference>
<evidence type="ECO:0000259" key="2">
    <source>
        <dbReference type="Pfam" id="PF24883"/>
    </source>
</evidence>
<dbReference type="PANTHER" id="PTHR10039:SF16">
    <property type="entry name" value="GPI INOSITOL-DEACYLASE"/>
    <property type="match status" value="1"/>
</dbReference>
<dbReference type="Proteomes" id="UP001283341">
    <property type="component" value="Unassembled WGS sequence"/>
</dbReference>
<dbReference type="InterPro" id="IPR027417">
    <property type="entry name" value="P-loop_NTPase"/>
</dbReference>
<dbReference type="EMBL" id="JAUEDM010000002">
    <property type="protein sequence ID" value="KAK3326175.1"/>
    <property type="molecule type" value="Genomic_DNA"/>
</dbReference>
<gene>
    <name evidence="3" type="ORF">B0H66DRAFT_600309</name>
</gene>
<protein>
    <recommendedName>
        <fullName evidence="2">Nephrocystin 3-like N-terminal domain-containing protein</fullName>
    </recommendedName>
</protein>
<dbReference type="PANTHER" id="PTHR10039">
    <property type="entry name" value="AMELOGENIN"/>
    <property type="match status" value="1"/>
</dbReference>
<dbReference type="Pfam" id="PF24883">
    <property type="entry name" value="NPHP3_N"/>
    <property type="match status" value="1"/>
</dbReference>
<organism evidence="3 4">
    <name type="scientific">Apodospora peruviana</name>
    <dbReference type="NCBI Taxonomy" id="516989"/>
    <lineage>
        <taxon>Eukaryota</taxon>
        <taxon>Fungi</taxon>
        <taxon>Dikarya</taxon>
        <taxon>Ascomycota</taxon>
        <taxon>Pezizomycotina</taxon>
        <taxon>Sordariomycetes</taxon>
        <taxon>Sordariomycetidae</taxon>
        <taxon>Sordariales</taxon>
        <taxon>Lasiosphaeriaceae</taxon>
        <taxon>Apodospora</taxon>
    </lineage>
</organism>
<accession>A0AAE0IJP5</accession>
<reference evidence="3" key="1">
    <citation type="journal article" date="2023" name="Mol. Phylogenet. Evol.">
        <title>Genome-scale phylogeny and comparative genomics of the fungal order Sordariales.</title>
        <authorList>
            <person name="Hensen N."/>
            <person name="Bonometti L."/>
            <person name="Westerberg I."/>
            <person name="Brannstrom I.O."/>
            <person name="Guillou S."/>
            <person name="Cros-Aarteil S."/>
            <person name="Calhoun S."/>
            <person name="Haridas S."/>
            <person name="Kuo A."/>
            <person name="Mondo S."/>
            <person name="Pangilinan J."/>
            <person name="Riley R."/>
            <person name="LaButti K."/>
            <person name="Andreopoulos B."/>
            <person name="Lipzen A."/>
            <person name="Chen C."/>
            <person name="Yan M."/>
            <person name="Daum C."/>
            <person name="Ng V."/>
            <person name="Clum A."/>
            <person name="Steindorff A."/>
            <person name="Ohm R.A."/>
            <person name="Martin F."/>
            <person name="Silar P."/>
            <person name="Natvig D.O."/>
            <person name="Lalanne C."/>
            <person name="Gautier V."/>
            <person name="Ament-Velasquez S.L."/>
            <person name="Kruys A."/>
            <person name="Hutchinson M.I."/>
            <person name="Powell A.J."/>
            <person name="Barry K."/>
            <person name="Miller A.N."/>
            <person name="Grigoriev I.V."/>
            <person name="Debuchy R."/>
            <person name="Gladieux P."/>
            <person name="Hiltunen Thoren M."/>
            <person name="Johannesson H."/>
        </authorList>
    </citation>
    <scope>NUCLEOTIDE SEQUENCE</scope>
    <source>
        <strain evidence="3">CBS 118394</strain>
    </source>
</reference>